<organism evidence="1 2">
    <name type="scientific">Potamilus streckersoni</name>
    <dbReference type="NCBI Taxonomy" id="2493646"/>
    <lineage>
        <taxon>Eukaryota</taxon>
        <taxon>Metazoa</taxon>
        <taxon>Spiralia</taxon>
        <taxon>Lophotrochozoa</taxon>
        <taxon>Mollusca</taxon>
        <taxon>Bivalvia</taxon>
        <taxon>Autobranchia</taxon>
        <taxon>Heteroconchia</taxon>
        <taxon>Palaeoheterodonta</taxon>
        <taxon>Unionida</taxon>
        <taxon>Unionoidea</taxon>
        <taxon>Unionidae</taxon>
        <taxon>Ambleminae</taxon>
        <taxon>Lampsilini</taxon>
        <taxon>Potamilus</taxon>
    </lineage>
</organism>
<reference evidence="1" key="3">
    <citation type="submission" date="2023-05" db="EMBL/GenBank/DDBJ databases">
        <authorList>
            <person name="Smith C.H."/>
        </authorList>
    </citation>
    <scope>NUCLEOTIDE SEQUENCE</scope>
    <source>
        <strain evidence="1">CHS0354</strain>
        <tissue evidence="1">Mantle</tissue>
    </source>
</reference>
<gene>
    <name evidence="1" type="ORF">CHS0354_012398</name>
</gene>
<name>A0AAE0VLK4_9BIVA</name>
<sequence length="80" mass="9155">MVDNVERRTEDRESKAIAHYAIVLAKWHATEAEAEMCEADINCRSEVLGSEGRLNRDLIDSPWIRHVWLVGVRFNTSDGD</sequence>
<comment type="caution">
    <text evidence="1">The sequence shown here is derived from an EMBL/GenBank/DDBJ whole genome shotgun (WGS) entry which is preliminary data.</text>
</comment>
<evidence type="ECO:0000313" key="2">
    <source>
        <dbReference type="Proteomes" id="UP001195483"/>
    </source>
</evidence>
<protein>
    <submittedName>
        <fullName evidence="1">Uncharacterized protein</fullName>
    </submittedName>
</protein>
<reference evidence="1" key="1">
    <citation type="journal article" date="2021" name="Genome Biol. Evol.">
        <title>A High-Quality Reference Genome for a Parasitic Bivalve with Doubly Uniparental Inheritance (Bivalvia: Unionida).</title>
        <authorList>
            <person name="Smith C.H."/>
        </authorList>
    </citation>
    <scope>NUCLEOTIDE SEQUENCE</scope>
    <source>
        <strain evidence="1">CHS0354</strain>
    </source>
</reference>
<reference evidence="1" key="2">
    <citation type="journal article" date="2021" name="Genome Biol. Evol.">
        <title>Developing a high-quality reference genome for a parasitic bivalve with doubly uniparental inheritance (Bivalvia: Unionida).</title>
        <authorList>
            <person name="Smith C.H."/>
        </authorList>
    </citation>
    <scope>NUCLEOTIDE SEQUENCE</scope>
    <source>
        <strain evidence="1">CHS0354</strain>
        <tissue evidence="1">Mantle</tissue>
    </source>
</reference>
<keyword evidence="2" id="KW-1185">Reference proteome</keyword>
<accession>A0AAE0VLK4</accession>
<evidence type="ECO:0000313" key="1">
    <source>
        <dbReference type="EMBL" id="KAK3582091.1"/>
    </source>
</evidence>
<dbReference type="Proteomes" id="UP001195483">
    <property type="component" value="Unassembled WGS sequence"/>
</dbReference>
<proteinExistence type="predicted"/>
<dbReference type="EMBL" id="JAEAOA010000750">
    <property type="protein sequence ID" value="KAK3582091.1"/>
    <property type="molecule type" value="Genomic_DNA"/>
</dbReference>
<dbReference type="AlphaFoldDB" id="A0AAE0VLK4"/>